<dbReference type="GO" id="GO:0004672">
    <property type="term" value="F:protein kinase activity"/>
    <property type="evidence" value="ECO:0007669"/>
    <property type="project" value="InterPro"/>
</dbReference>
<reference evidence="2" key="1">
    <citation type="journal article" date="2022" name="bioRxiv">
        <title>Sequencing and chromosome-scale assembly of the giantPleurodeles waltlgenome.</title>
        <authorList>
            <person name="Brown T."/>
            <person name="Elewa A."/>
            <person name="Iarovenko S."/>
            <person name="Subramanian E."/>
            <person name="Araus A.J."/>
            <person name="Petzold A."/>
            <person name="Susuki M."/>
            <person name="Suzuki K.-i.T."/>
            <person name="Hayashi T."/>
            <person name="Toyoda A."/>
            <person name="Oliveira C."/>
            <person name="Osipova E."/>
            <person name="Leigh N.D."/>
            <person name="Simon A."/>
            <person name="Yun M.H."/>
        </authorList>
    </citation>
    <scope>NUCLEOTIDE SEQUENCE</scope>
    <source>
        <strain evidence="2">20211129_DDA</strain>
        <tissue evidence="2">Liver</tissue>
    </source>
</reference>
<dbReference type="InterPro" id="IPR000719">
    <property type="entry name" value="Prot_kinase_dom"/>
</dbReference>
<dbReference type="SMART" id="SM00220">
    <property type="entry name" value="S_TKc"/>
    <property type="match status" value="1"/>
</dbReference>
<dbReference type="Proteomes" id="UP001066276">
    <property type="component" value="Chromosome 6"/>
</dbReference>
<comment type="caution">
    <text evidence="2">The sequence shown here is derived from an EMBL/GenBank/DDBJ whole genome shotgun (WGS) entry which is preliminary data.</text>
</comment>
<dbReference type="SUPFAM" id="SSF56112">
    <property type="entry name" value="Protein kinase-like (PK-like)"/>
    <property type="match status" value="1"/>
</dbReference>
<dbReference type="Gene3D" id="3.30.200.20">
    <property type="entry name" value="Phosphorylase Kinase, domain 1"/>
    <property type="match status" value="1"/>
</dbReference>
<evidence type="ECO:0000313" key="3">
    <source>
        <dbReference type="Proteomes" id="UP001066276"/>
    </source>
</evidence>
<dbReference type="InterPro" id="IPR051585">
    <property type="entry name" value="STE20_Ser/Thr_Kinases"/>
</dbReference>
<dbReference type="Gene3D" id="1.10.510.10">
    <property type="entry name" value="Transferase(Phosphotransferase) domain 1"/>
    <property type="match status" value="1"/>
</dbReference>
<name>A0AAV7QLS4_PLEWA</name>
<proteinExistence type="predicted"/>
<dbReference type="InterPro" id="IPR011009">
    <property type="entry name" value="Kinase-like_dom_sf"/>
</dbReference>
<dbReference type="Pfam" id="PF00069">
    <property type="entry name" value="Pkinase"/>
    <property type="match status" value="1"/>
</dbReference>
<organism evidence="2 3">
    <name type="scientific">Pleurodeles waltl</name>
    <name type="common">Iberian ribbed newt</name>
    <dbReference type="NCBI Taxonomy" id="8319"/>
    <lineage>
        <taxon>Eukaryota</taxon>
        <taxon>Metazoa</taxon>
        <taxon>Chordata</taxon>
        <taxon>Craniata</taxon>
        <taxon>Vertebrata</taxon>
        <taxon>Euteleostomi</taxon>
        <taxon>Amphibia</taxon>
        <taxon>Batrachia</taxon>
        <taxon>Caudata</taxon>
        <taxon>Salamandroidea</taxon>
        <taxon>Salamandridae</taxon>
        <taxon>Pleurodelinae</taxon>
        <taxon>Pleurodeles</taxon>
    </lineage>
</organism>
<evidence type="ECO:0000259" key="1">
    <source>
        <dbReference type="PROSITE" id="PS50011"/>
    </source>
</evidence>
<dbReference type="AlphaFoldDB" id="A0AAV7QLS4"/>
<dbReference type="PANTHER" id="PTHR46538">
    <property type="entry name" value="PROTEIN KINASE DOMAIN-CONTAINING PROTEIN"/>
    <property type="match status" value="1"/>
</dbReference>
<dbReference type="EMBL" id="JANPWB010000010">
    <property type="protein sequence ID" value="KAJ1140694.1"/>
    <property type="molecule type" value="Genomic_DNA"/>
</dbReference>
<sequence length="199" mass="22416">MCLPLKLCLTVNIYLRNTVKHYKSLRLDSKRHSTSEDDSARTSEDESSVNVGYMVSSYEQAIVLFNNAMVSGAIKRAQNKETGIMAAAKVIDTKSEDELEDYMVEIDILASCDHPNIVKLLDAFYYENNLWILIEFCAGGAVDAVMLELERPLTEPQIRVVCKQTLEALVYLHENKIIHRDLKAGNILFTIDGDVKLGE</sequence>
<evidence type="ECO:0000313" key="2">
    <source>
        <dbReference type="EMBL" id="KAJ1140694.1"/>
    </source>
</evidence>
<feature type="domain" description="Protein kinase" evidence="1">
    <location>
        <begin position="60"/>
        <end position="199"/>
    </location>
</feature>
<protein>
    <recommendedName>
        <fullName evidence="1">Protein kinase domain-containing protein</fullName>
    </recommendedName>
</protein>
<accession>A0AAV7QLS4</accession>
<dbReference type="PROSITE" id="PS00108">
    <property type="entry name" value="PROTEIN_KINASE_ST"/>
    <property type="match status" value="1"/>
</dbReference>
<dbReference type="PANTHER" id="PTHR46538:SF1">
    <property type="entry name" value="NON-SPECIFIC SERINE_THREONINE PROTEIN KINASE"/>
    <property type="match status" value="1"/>
</dbReference>
<gene>
    <name evidence="2" type="ORF">NDU88_007042</name>
</gene>
<dbReference type="GO" id="GO:0005524">
    <property type="term" value="F:ATP binding"/>
    <property type="evidence" value="ECO:0007669"/>
    <property type="project" value="InterPro"/>
</dbReference>
<keyword evidence="3" id="KW-1185">Reference proteome</keyword>
<dbReference type="PROSITE" id="PS50011">
    <property type="entry name" value="PROTEIN_KINASE_DOM"/>
    <property type="match status" value="1"/>
</dbReference>
<dbReference type="InterPro" id="IPR008271">
    <property type="entry name" value="Ser/Thr_kinase_AS"/>
</dbReference>